<feature type="signal peptide" evidence="2">
    <location>
        <begin position="1"/>
        <end position="22"/>
    </location>
</feature>
<sequence>MKFANCFCFLLLVISFALLVTGKKSSKMSHSEEDAIAYEESRRAKEHQRIANQPRG</sequence>
<accession>B8RIW6</accession>
<organism evidence="3">
    <name type="scientific">Culex tarsalis</name>
    <name type="common">Encephalitis mosquito</name>
    <dbReference type="NCBI Taxonomy" id="7177"/>
    <lineage>
        <taxon>Eukaryota</taxon>
        <taxon>Metazoa</taxon>
        <taxon>Ecdysozoa</taxon>
        <taxon>Arthropoda</taxon>
        <taxon>Hexapoda</taxon>
        <taxon>Insecta</taxon>
        <taxon>Pterygota</taxon>
        <taxon>Neoptera</taxon>
        <taxon>Endopterygota</taxon>
        <taxon>Diptera</taxon>
        <taxon>Nematocera</taxon>
        <taxon>Culicoidea</taxon>
        <taxon>Culicidae</taxon>
        <taxon>Culicinae</taxon>
        <taxon>Culicini</taxon>
        <taxon>Culex</taxon>
        <taxon>Culex</taxon>
    </lineage>
</organism>
<evidence type="ECO:0000256" key="2">
    <source>
        <dbReference type="SAM" id="SignalP"/>
    </source>
</evidence>
<protein>
    <submittedName>
        <fullName evidence="3">Putative 4.2 kDa basic salivary protein</fullName>
    </submittedName>
</protein>
<keyword evidence="2" id="KW-0732">Signal</keyword>
<proteinExistence type="evidence at transcript level"/>
<dbReference type="AlphaFoldDB" id="B8RIW6"/>
<evidence type="ECO:0000256" key="1">
    <source>
        <dbReference type="SAM" id="MobiDB-lite"/>
    </source>
</evidence>
<feature type="chain" id="PRO_5002880018" evidence="2">
    <location>
        <begin position="23"/>
        <end position="56"/>
    </location>
</feature>
<reference evidence="3" key="1">
    <citation type="submission" date="2008-11" db="EMBL/GenBank/DDBJ databases">
        <title>The salivary gland transcriptome of the West Nile mosquito vector, Culex tarsalis, with characterization of protein family possibly acquired by horizontal transfer.</title>
        <authorList>
            <person name="Calvo E."/>
            <person name="Sanchez-Vargas I."/>
            <person name="Favreau A.J."/>
            <person name="Barbian K.D."/>
            <person name="Pham V.M."/>
            <person name="Olson K.E."/>
            <person name="Ribeiro J.M.C."/>
        </authorList>
    </citation>
    <scope>NUCLEOTIDE SEQUENCE</scope>
    <source>
        <tissue evidence="3">Salivary glands</tissue>
    </source>
</reference>
<evidence type="ECO:0000313" key="3">
    <source>
        <dbReference type="EMBL" id="ACJ64264.1"/>
    </source>
</evidence>
<dbReference type="EMBL" id="EZ000390">
    <property type="protein sequence ID" value="ACJ64264.1"/>
    <property type="molecule type" value="mRNA"/>
</dbReference>
<name>B8RIW6_CULTA</name>
<feature type="compositionally biased region" description="Basic and acidic residues" evidence="1">
    <location>
        <begin position="29"/>
        <end position="49"/>
    </location>
</feature>
<feature type="region of interest" description="Disordered" evidence="1">
    <location>
        <begin position="23"/>
        <end position="56"/>
    </location>
</feature>